<evidence type="ECO:0000256" key="1">
    <source>
        <dbReference type="ARBA" id="ARBA00004123"/>
    </source>
</evidence>
<proteinExistence type="predicted"/>
<keyword evidence="2" id="KW-0805">Transcription regulation</keyword>
<dbReference type="InterPro" id="IPR036638">
    <property type="entry name" value="HLH_DNA-bd_sf"/>
</dbReference>
<dbReference type="EMBL" id="BDDD01002703">
    <property type="protein sequence ID" value="GAV82730.1"/>
    <property type="molecule type" value="Genomic_DNA"/>
</dbReference>
<evidence type="ECO:0000256" key="4">
    <source>
        <dbReference type="ARBA" id="ARBA00023163"/>
    </source>
</evidence>
<comment type="caution">
    <text evidence="7">The sequence shown here is derived from an EMBL/GenBank/DDBJ whole genome shotgun (WGS) entry which is preliminary data.</text>
</comment>
<dbReference type="CDD" id="cd11393">
    <property type="entry name" value="bHLH_AtbHLH_like"/>
    <property type="match status" value="1"/>
</dbReference>
<dbReference type="InterPro" id="IPR045843">
    <property type="entry name" value="IND-like"/>
</dbReference>
<accession>A0A1Q3CR64</accession>
<dbReference type="PROSITE" id="PS50888">
    <property type="entry name" value="BHLH"/>
    <property type="match status" value="1"/>
</dbReference>
<protein>
    <recommendedName>
        <fullName evidence="6">BHLH domain-containing protein</fullName>
    </recommendedName>
</protein>
<feature type="domain" description="BHLH" evidence="6">
    <location>
        <begin position="214"/>
        <end position="263"/>
    </location>
</feature>
<gene>
    <name evidence="7" type="ORF">CFOL_v3_26181</name>
</gene>
<evidence type="ECO:0000313" key="8">
    <source>
        <dbReference type="Proteomes" id="UP000187406"/>
    </source>
</evidence>
<keyword evidence="4" id="KW-0804">Transcription</keyword>
<evidence type="ECO:0000313" key="7">
    <source>
        <dbReference type="EMBL" id="GAV82730.1"/>
    </source>
</evidence>
<dbReference type="InParanoid" id="A0A1Q3CR64"/>
<keyword evidence="3" id="KW-0238">DNA-binding</keyword>
<organism evidence="7 8">
    <name type="scientific">Cephalotus follicularis</name>
    <name type="common">Albany pitcher plant</name>
    <dbReference type="NCBI Taxonomy" id="3775"/>
    <lineage>
        <taxon>Eukaryota</taxon>
        <taxon>Viridiplantae</taxon>
        <taxon>Streptophyta</taxon>
        <taxon>Embryophyta</taxon>
        <taxon>Tracheophyta</taxon>
        <taxon>Spermatophyta</taxon>
        <taxon>Magnoliopsida</taxon>
        <taxon>eudicotyledons</taxon>
        <taxon>Gunneridae</taxon>
        <taxon>Pentapetalae</taxon>
        <taxon>rosids</taxon>
        <taxon>fabids</taxon>
        <taxon>Oxalidales</taxon>
        <taxon>Cephalotaceae</taxon>
        <taxon>Cephalotus</taxon>
    </lineage>
</organism>
<evidence type="ECO:0000256" key="2">
    <source>
        <dbReference type="ARBA" id="ARBA00023015"/>
    </source>
</evidence>
<dbReference type="PANTHER" id="PTHR16223:SF109">
    <property type="entry name" value="BHLH DOMAIN-CONTAINING PROTEIN"/>
    <property type="match status" value="1"/>
</dbReference>
<dbReference type="Proteomes" id="UP000187406">
    <property type="component" value="Unassembled WGS sequence"/>
</dbReference>
<dbReference type="Gene3D" id="4.10.280.10">
    <property type="entry name" value="Helix-loop-helix DNA-binding domain"/>
    <property type="match status" value="1"/>
</dbReference>
<dbReference type="GO" id="GO:0046983">
    <property type="term" value="F:protein dimerization activity"/>
    <property type="evidence" value="ECO:0007669"/>
    <property type="project" value="InterPro"/>
</dbReference>
<evidence type="ECO:0000259" key="6">
    <source>
        <dbReference type="PROSITE" id="PS50888"/>
    </source>
</evidence>
<evidence type="ECO:0000256" key="5">
    <source>
        <dbReference type="ARBA" id="ARBA00023242"/>
    </source>
</evidence>
<dbReference type="GO" id="GO:0005634">
    <property type="term" value="C:nucleus"/>
    <property type="evidence" value="ECO:0007669"/>
    <property type="project" value="UniProtKB-SubCell"/>
</dbReference>
<evidence type="ECO:0000256" key="3">
    <source>
        <dbReference type="ARBA" id="ARBA00023125"/>
    </source>
</evidence>
<dbReference type="OrthoDB" id="1627850at2759"/>
<dbReference type="InterPro" id="IPR011598">
    <property type="entry name" value="bHLH_dom"/>
</dbReference>
<reference evidence="8" key="1">
    <citation type="submission" date="2016-04" db="EMBL/GenBank/DDBJ databases">
        <title>Cephalotus genome sequencing.</title>
        <authorList>
            <person name="Fukushima K."/>
            <person name="Hasebe M."/>
            <person name="Fang X."/>
        </authorList>
    </citation>
    <scope>NUCLEOTIDE SEQUENCE [LARGE SCALE GENOMIC DNA]</scope>
    <source>
        <strain evidence="8">cv. St1</strain>
    </source>
</reference>
<dbReference type="PANTHER" id="PTHR16223">
    <property type="entry name" value="TRANSCRIPTION FACTOR BHLH83-RELATED"/>
    <property type="match status" value="1"/>
</dbReference>
<dbReference type="GO" id="GO:0000981">
    <property type="term" value="F:DNA-binding transcription factor activity, RNA polymerase II-specific"/>
    <property type="evidence" value="ECO:0007669"/>
    <property type="project" value="TreeGrafter"/>
</dbReference>
<dbReference type="STRING" id="3775.A0A1Q3CR64"/>
<keyword evidence="8" id="KW-1185">Reference proteome</keyword>
<dbReference type="SUPFAM" id="SSF47459">
    <property type="entry name" value="HLH, helix-loop-helix DNA-binding domain"/>
    <property type="match status" value="1"/>
</dbReference>
<comment type="subcellular location">
    <subcellularLocation>
        <location evidence="1">Nucleus</location>
    </subcellularLocation>
</comment>
<name>A0A1Q3CR64_CEPFO</name>
<keyword evidence="5" id="KW-0539">Nucleus</keyword>
<sequence length="343" mass="38879">MDDQSGWKNPLRLMSLNLSEDANDYSYGPVDDLKQHFVMGDERSGKQPNDMPLPHWIYCQKPSRNYVEYLTENSAFLDKASPADMLECLASPVGSTLPTAGISEFQLGLLNNDLGKSCGSKPADSSLDMNAWRVKPSYYVLSDDHDHEAPVWFLNPHNEGEPANQFSSSGYQTYALNRALWAQEQNEDNCNVSQLQPRVSAAVPEFVSKPHYNASRQRSLHVDRRRRTRIAERLKALQELLPHSVEGNQQSVFDDVIDQIKYLQLQMKELSRSRLGGEPTFNHFTFIEGYGHYVLHEQMTNEPLEEIMGKLLEINPLEATHLLESRGLYVIPIALAEVLGQAM</sequence>
<dbReference type="GO" id="GO:0000978">
    <property type="term" value="F:RNA polymerase II cis-regulatory region sequence-specific DNA binding"/>
    <property type="evidence" value="ECO:0007669"/>
    <property type="project" value="TreeGrafter"/>
</dbReference>
<dbReference type="InterPro" id="IPR045239">
    <property type="entry name" value="bHLH95_bHLH"/>
</dbReference>
<dbReference type="AlphaFoldDB" id="A0A1Q3CR64"/>